<dbReference type="EMBL" id="JAHKSW010000016">
    <property type="protein sequence ID" value="KAG7322667.1"/>
    <property type="molecule type" value="Genomic_DNA"/>
</dbReference>
<dbReference type="Proteomes" id="UP000824219">
    <property type="component" value="Linkage Group LG16"/>
</dbReference>
<dbReference type="AlphaFoldDB" id="A0A9D3NKT7"/>
<comment type="caution">
    <text evidence="2">The sequence shown here is derived from an EMBL/GenBank/DDBJ whole genome shotgun (WGS) entry which is preliminary data.</text>
</comment>
<reference evidence="2 3" key="1">
    <citation type="submission" date="2021-06" db="EMBL/GenBank/DDBJ databases">
        <title>Chromosome-level genome assembly of the red-tail catfish (Hemibagrus wyckioides).</title>
        <authorList>
            <person name="Shao F."/>
        </authorList>
    </citation>
    <scope>NUCLEOTIDE SEQUENCE [LARGE SCALE GENOMIC DNA]</scope>
    <source>
        <strain evidence="2">EC202008001</strain>
        <tissue evidence="2">Blood</tissue>
    </source>
</reference>
<sequence>MATVTSFHYEDEEDSLKSTPPSSNGARQRGLLQNSEQVFQNDRNCSLVANSQHSRVLCYADDARSLCAQIKALVNSDPQACHQQIEILSRSRVERPKERTGDGEASALKIRHETPFAACFQGNMSED</sequence>
<accession>A0A9D3NKT7</accession>
<evidence type="ECO:0000256" key="1">
    <source>
        <dbReference type="SAM" id="MobiDB-lite"/>
    </source>
</evidence>
<feature type="region of interest" description="Disordered" evidence="1">
    <location>
        <begin position="1"/>
        <end position="28"/>
    </location>
</feature>
<feature type="compositionally biased region" description="Polar residues" evidence="1">
    <location>
        <begin position="17"/>
        <end position="28"/>
    </location>
</feature>
<gene>
    <name evidence="2" type="ORF">KOW79_014013</name>
</gene>
<protein>
    <submittedName>
        <fullName evidence="2">Uncharacterized protein</fullName>
    </submittedName>
</protein>
<evidence type="ECO:0000313" key="3">
    <source>
        <dbReference type="Proteomes" id="UP000824219"/>
    </source>
</evidence>
<evidence type="ECO:0000313" key="2">
    <source>
        <dbReference type="EMBL" id="KAG7322667.1"/>
    </source>
</evidence>
<name>A0A9D3NKT7_9TELE</name>
<organism evidence="2 3">
    <name type="scientific">Hemibagrus wyckioides</name>
    <dbReference type="NCBI Taxonomy" id="337641"/>
    <lineage>
        <taxon>Eukaryota</taxon>
        <taxon>Metazoa</taxon>
        <taxon>Chordata</taxon>
        <taxon>Craniata</taxon>
        <taxon>Vertebrata</taxon>
        <taxon>Euteleostomi</taxon>
        <taxon>Actinopterygii</taxon>
        <taxon>Neopterygii</taxon>
        <taxon>Teleostei</taxon>
        <taxon>Ostariophysi</taxon>
        <taxon>Siluriformes</taxon>
        <taxon>Bagridae</taxon>
        <taxon>Hemibagrus</taxon>
    </lineage>
</organism>
<proteinExistence type="predicted"/>
<keyword evidence="3" id="KW-1185">Reference proteome</keyword>